<dbReference type="Gene3D" id="3.80.10.10">
    <property type="entry name" value="Ribonuclease Inhibitor"/>
    <property type="match status" value="1"/>
</dbReference>
<dbReference type="GeneID" id="109712397"/>
<dbReference type="SUPFAM" id="SSF52058">
    <property type="entry name" value="L domain-like"/>
    <property type="match status" value="1"/>
</dbReference>
<feature type="compositionally biased region" description="Acidic residues" evidence="2">
    <location>
        <begin position="682"/>
        <end position="699"/>
    </location>
</feature>
<evidence type="ECO:0000313" key="4">
    <source>
        <dbReference type="Proteomes" id="UP000515123"/>
    </source>
</evidence>
<dbReference type="AlphaFoldDB" id="A0A6P5FE07"/>
<feature type="compositionally biased region" description="Basic and acidic residues" evidence="2">
    <location>
        <begin position="759"/>
        <end position="771"/>
    </location>
</feature>
<dbReference type="InterPro" id="IPR032675">
    <property type="entry name" value="LRR_dom_sf"/>
</dbReference>
<feature type="compositionally biased region" description="Basic and acidic residues" evidence="2">
    <location>
        <begin position="115"/>
        <end position="128"/>
    </location>
</feature>
<feature type="compositionally biased region" description="Basic and acidic residues" evidence="2">
    <location>
        <begin position="786"/>
        <end position="800"/>
    </location>
</feature>
<feature type="compositionally biased region" description="Basic and acidic residues" evidence="2">
    <location>
        <begin position="45"/>
        <end position="62"/>
    </location>
</feature>
<dbReference type="Pfam" id="PF23598">
    <property type="entry name" value="LRR_14"/>
    <property type="match status" value="1"/>
</dbReference>
<dbReference type="RefSeq" id="XP_020091535.1">
    <property type="nucleotide sequence ID" value="XM_020235946.1"/>
</dbReference>
<feature type="compositionally biased region" description="Basic and acidic residues" evidence="2">
    <location>
        <begin position="615"/>
        <end position="626"/>
    </location>
</feature>
<feature type="compositionally biased region" description="Pro residues" evidence="2">
    <location>
        <begin position="24"/>
        <end position="34"/>
    </location>
</feature>
<organism evidence="4 5">
    <name type="scientific">Ananas comosus</name>
    <name type="common">Pineapple</name>
    <name type="synonym">Ananas ananas</name>
    <dbReference type="NCBI Taxonomy" id="4615"/>
    <lineage>
        <taxon>Eukaryota</taxon>
        <taxon>Viridiplantae</taxon>
        <taxon>Streptophyta</taxon>
        <taxon>Embryophyta</taxon>
        <taxon>Tracheophyta</taxon>
        <taxon>Spermatophyta</taxon>
        <taxon>Magnoliopsida</taxon>
        <taxon>Liliopsida</taxon>
        <taxon>Poales</taxon>
        <taxon>Bromeliaceae</taxon>
        <taxon>Bromelioideae</taxon>
        <taxon>Ananas</taxon>
    </lineage>
</organism>
<reference evidence="4" key="1">
    <citation type="journal article" date="2015" name="Nat. Genet.">
        <title>The pineapple genome and the evolution of CAM photosynthesis.</title>
        <authorList>
            <person name="Ming R."/>
            <person name="VanBuren R."/>
            <person name="Wai C.M."/>
            <person name="Tang H."/>
            <person name="Schatz M.C."/>
            <person name="Bowers J.E."/>
            <person name="Lyons E."/>
            <person name="Wang M.L."/>
            <person name="Chen J."/>
            <person name="Biggers E."/>
            <person name="Zhang J."/>
            <person name="Huang L."/>
            <person name="Zhang L."/>
            <person name="Miao W."/>
            <person name="Zhang J."/>
            <person name="Ye Z."/>
            <person name="Miao C."/>
            <person name="Lin Z."/>
            <person name="Wang H."/>
            <person name="Zhou H."/>
            <person name="Yim W.C."/>
            <person name="Priest H.D."/>
            <person name="Zheng C."/>
            <person name="Woodhouse M."/>
            <person name="Edger P.P."/>
            <person name="Guyot R."/>
            <person name="Guo H.B."/>
            <person name="Guo H."/>
            <person name="Zheng G."/>
            <person name="Singh R."/>
            <person name="Sharma A."/>
            <person name="Min X."/>
            <person name="Zheng Y."/>
            <person name="Lee H."/>
            <person name="Gurtowski J."/>
            <person name="Sedlazeck F.J."/>
            <person name="Harkess A."/>
            <person name="McKain M.R."/>
            <person name="Liao Z."/>
            <person name="Fang J."/>
            <person name="Liu J."/>
            <person name="Zhang X."/>
            <person name="Zhang Q."/>
            <person name="Hu W."/>
            <person name="Qin Y."/>
            <person name="Wang K."/>
            <person name="Chen L.Y."/>
            <person name="Shirley N."/>
            <person name="Lin Y.R."/>
            <person name="Liu L.Y."/>
            <person name="Hernandez A.G."/>
            <person name="Wright C.L."/>
            <person name="Bulone V."/>
            <person name="Tuskan G.A."/>
            <person name="Heath K."/>
            <person name="Zee F."/>
            <person name="Moore P.H."/>
            <person name="Sunkar R."/>
            <person name="Leebens-Mack J.H."/>
            <person name="Mockler T."/>
            <person name="Bennetzen J.L."/>
            <person name="Freeling M."/>
            <person name="Sankoff D."/>
            <person name="Paterson A.H."/>
            <person name="Zhu X."/>
            <person name="Yang X."/>
            <person name="Smith J.A."/>
            <person name="Cushman J.C."/>
            <person name="Paull R.E."/>
            <person name="Yu Q."/>
        </authorList>
    </citation>
    <scope>NUCLEOTIDE SEQUENCE [LARGE SCALE GENOMIC DNA]</scope>
    <source>
        <strain evidence="4">cv. F153</strain>
    </source>
</reference>
<feature type="compositionally biased region" description="Acidic residues" evidence="2">
    <location>
        <begin position="736"/>
        <end position="749"/>
    </location>
</feature>
<feature type="region of interest" description="Disordered" evidence="2">
    <location>
        <begin position="106"/>
        <end position="128"/>
    </location>
</feature>
<evidence type="ECO:0000259" key="3">
    <source>
        <dbReference type="Pfam" id="PF23598"/>
    </source>
</evidence>
<feature type="compositionally biased region" description="Low complexity" evidence="2">
    <location>
        <begin position="775"/>
        <end position="785"/>
    </location>
</feature>
<protein>
    <submittedName>
        <fullName evidence="5">Disease resistance RPP13-like protein 4</fullName>
    </submittedName>
</protein>
<feature type="region of interest" description="Disordered" evidence="2">
    <location>
        <begin position="15"/>
        <end position="77"/>
    </location>
</feature>
<name>A0A6P5FE07_ANACO</name>
<dbReference type="Proteomes" id="UP000515123">
    <property type="component" value="Linkage group 7"/>
</dbReference>
<evidence type="ECO:0000256" key="1">
    <source>
        <dbReference type="ARBA" id="ARBA00022737"/>
    </source>
</evidence>
<accession>A0A6P5FE07</accession>
<dbReference type="OrthoDB" id="1934998at2759"/>
<keyword evidence="1" id="KW-0677">Repeat</keyword>
<dbReference type="InterPro" id="IPR055414">
    <property type="entry name" value="LRR_R13L4/SHOC2-like"/>
</dbReference>
<proteinExistence type="predicted"/>
<feature type="region of interest" description="Disordered" evidence="2">
    <location>
        <begin position="614"/>
        <end position="872"/>
    </location>
</feature>
<dbReference type="PANTHER" id="PTHR47186:SF54">
    <property type="entry name" value="DISEASE RESISTANCE RPP13-LIKE PROTEIN 4"/>
    <property type="match status" value="1"/>
</dbReference>
<keyword evidence="4" id="KW-1185">Reference proteome</keyword>
<evidence type="ECO:0000256" key="2">
    <source>
        <dbReference type="SAM" id="MobiDB-lite"/>
    </source>
</evidence>
<reference evidence="5" key="2">
    <citation type="submission" date="2025-08" db="UniProtKB">
        <authorList>
            <consortium name="RefSeq"/>
        </authorList>
    </citation>
    <scope>IDENTIFICATION</scope>
    <source>
        <tissue evidence="5">Leaf</tissue>
    </source>
</reference>
<dbReference type="PANTHER" id="PTHR47186">
    <property type="entry name" value="LEUCINE-RICH REPEAT-CONTAINING PROTEIN 57"/>
    <property type="match status" value="1"/>
</dbReference>
<sequence length="872" mass="97196">MSKWSLLRSAFLSPFSRSRDEQPRLPPNPIPPPDAEMLSQPQLSSREEEIQAEPHESIREEKMEPEEEESSLQAQSQKPRQKRWRFLKAVFNVLSLYWKRQSSSKPALDGQTLIPEEKREDKKEELHPEWSQMDARLEKILEEESARLLNREFNQLTDIEKQCLQCFSVFEPGSKIKKQIMIYWWIGEDFANSSPDHKTAEEVEEQRFQRLADLGFIEPIGNSCTSTIHECRVQPFVHWMIKKKAREASFCVLDETGMPPAELSKSPRLCLTSETELSSPSSVSDSSVGAGKTEKPTVVVFNVSKQTYRSQLDEFLNIKSLVVLQLGRWHGDAKYHIEVEGFEDLNNIGLLTNLRYLGLQGLSGLTALPPKIKELKNLLILDLRGCQYLEKVGKYATYLKRLTRLDLTECYLLEHIAGGFGSLSELQVFKGFVFGGSRRTNRCRLKELSKLRKLRKLSINITSDAHIEDNEMTVLSNFSSVLSLTITWGEIPTIGDSTTNSIAKKWKTLTLPPSVEKFDMRCFPYEKMPNWFDKAQNLKRLYIRGGILQTLDPEDESSATGISYRSIERLRLKYLDAFDMEWSKIRDMMPKLDRLELVKCEKLKWPPPLDQNHVWIRDEKDEERKTVAPSPTAPDDASTSAAVPPSDAKPALQGSPTKEAGTEAVGVPKENITPETAPDETAMGDDAAEAAAASDEEITTEPAEGTAAASKEETTTEPSLHRSPTDEAAAETVAASEEEGGEIEEEEKEEATAETAVASKEETDNKPEDLHGSPTTEATTETFAASKEENITETTHRQTPTDKTSPKFVVPPDEIITAEPALQDLSAASTSAVANPTNNSSTNAATEAPSNPSIVPATSPPGATIGDGEGNP</sequence>
<feature type="compositionally biased region" description="Low complexity" evidence="2">
    <location>
        <begin position="826"/>
        <end position="851"/>
    </location>
</feature>
<evidence type="ECO:0000313" key="5">
    <source>
        <dbReference type="RefSeq" id="XP_020091535.1"/>
    </source>
</evidence>
<feature type="compositionally biased region" description="Basic and acidic residues" evidence="2">
    <location>
        <begin position="710"/>
        <end position="725"/>
    </location>
</feature>
<feature type="domain" description="Disease resistance R13L4/SHOC-2-like LRR" evidence="3">
    <location>
        <begin position="317"/>
        <end position="544"/>
    </location>
</feature>
<gene>
    <name evidence="5" type="primary">LOC109712397</name>
</gene>